<dbReference type="Proteomes" id="UP000663720">
    <property type="component" value="Chromosome"/>
</dbReference>
<dbReference type="InterPro" id="IPR001387">
    <property type="entry name" value="Cro/C1-type_HTH"/>
</dbReference>
<dbReference type="Pfam" id="PF01381">
    <property type="entry name" value="HTH_3"/>
    <property type="match status" value="1"/>
</dbReference>
<dbReference type="PANTHER" id="PTHR36924:SF1">
    <property type="entry name" value="ANTITOXIN HIGA-1"/>
    <property type="match status" value="1"/>
</dbReference>
<dbReference type="Gene3D" id="1.10.260.40">
    <property type="entry name" value="lambda repressor-like DNA-binding domains"/>
    <property type="match status" value="1"/>
</dbReference>
<dbReference type="SUPFAM" id="SSF47413">
    <property type="entry name" value="lambda repressor-like DNA-binding domains"/>
    <property type="match status" value="1"/>
</dbReference>
<keyword evidence="4" id="KW-1185">Reference proteome</keyword>
<dbReference type="RefSeq" id="WP_207689318.1">
    <property type="nucleotide sequence ID" value="NZ_CP061799.1"/>
</dbReference>
<dbReference type="CDD" id="cd00093">
    <property type="entry name" value="HTH_XRE"/>
    <property type="match status" value="1"/>
</dbReference>
<dbReference type="AlphaFoldDB" id="A0A975BDS2"/>
<feature type="domain" description="HTH cro/C1-type" evidence="2">
    <location>
        <begin position="25"/>
        <end position="71"/>
    </location>
</feature>
<dbReference type="PANTHER" id="PTHR36924">
    <property type="entry name" value="ANTITOXIN HIGA-1"/>
    <property type="match status" value="1"/>
</dbReference>
<sequence>MRLPTDRPPVHPGEILSEEFIKPFGMTVSETASRIGKKPDIILQIIKGEKNIDADMALRLSKLFSTSPELWLNGQMNWDMWHILYGNNAAEIEVIEPIMI</sequence>
<dbReference type="NCBIfam" id="TIGR02607">
    <property type="entry name" value="antidote_HigA"/>
    <property type="match status" value="1"/>
</dbReference>
<evidence type="ECO:0000313" key="4">
    <source>
        <dbReference type="Proteomes" id="UP000663720"/>
    </source>
</evidence>
<organism evidence="3 4">
    <name type="scientific">Desulfonema limicola</name>
    <dbReference type="NCBI Taxonomy" id="45656"/>
    <lineage>
        <taxon>Bacteria</taxon>
        <taxon>Pseudomonadati</taxon>
        <taxon>Thermodesulfobacteriota</taxon>
        <taxon>Desulfobacteria</taxon>
        <taxon>Desulfobacterales</taxon>
        <taxon>Desulfococcaceae</taxon>
        <taxon>Desulfonema</taxon>
    </lineage>
</organism>
<reference evidence="3" key="1">
    <citation type="journal article" date="2021" name="Microb. Physiol.">
        <title>Proteogenomic Insights into the Physiology of Marine, Sulfate-Reducing, Filamentous Desulfonema limicola and Desulfonema magnum.</title>
        <authorList>
            <person name="Schnaars V."/>
            <person name="Wohlbrand L."/>
            <person name="Scheve S."/>
            <person name="Hinrichs C."/>
            <person name="Reinhardt R."/>
            <person name="Rabus R."/>
        </authorList>
    </citation>
    <scope>NUCLEOTIDE SEQUENCE</scope>
    <source>
        <strain evidence="3">5ac10</strain>
    </source>
</reference>
<dbReference type="PROSITE" id="PS50943">
    <property type="entry name" value="HTH_CROC1"/>
    <property type="match status" value="1"/>
</dbReference>
<proteinExistence type="predicted"/>
<evidence type="ECO:0000256" key="1">
    <source>
        <dbReference type="ARBA" id="ARBA00023125"/>
    </source>
</evidence>
<dbReference type="GO" id="GO:0003677">
    <property type="term" value="F:DNA binding"/>
    <property type="evidence" value="ECO:0007669"/>
    <property type="project" value="UniProtKB-KW"/>
</dbReference>
<dbReference type="KEGG" id="dli:dnl_58780"/>
<accession>A0A975BDS2</accession>
<dbReference type="InterPro" id="IPR010982">
    <property type="entry name" value="Lambda_DNA-bd_dom_sf"/>
</dbReference>
<evidence type="ECO:0000313" key="3">
    <source>
        <dbReference type="EMBL" id="QTA83468.1"/>
    </source>
</evidence>
<gene>
    <name evidence="3" type="primary">higA7</name>
    <name evidence="3" type="ORF">dnl_58780</name>
</gene>
<keyword evidence="1" id="KW-0238">DNA-binding</keyword>
<dbReference type="InterPro" id="IPR013430">
    <property type="entry name" value="Toxin_antidote_HigA"/>
</dbReference>
<evidence type="ECO:0000259" key="2">
    <source>
        <dbReference type="PROSITE" id="PS50943"/>
    </source>
</evidence>
<protein>
    <submittedName>
        <fullName evidence="3">Toxin-antitoxin system, antitoxin component</fullName>
    </submittedName>
</protein>
<name>A0A975BDS2_9BACT</name>
<dbReference type="EMBL" id="CP061799">
    <property type="protein sequence ID" value="QTA83468.1"/>
    <property type="molecule type" value="Genomic_DNA"/>
</dbReference>